<dbReference type="EMBL" id="JAFLVT010000018">
    <property type="protein sequence ID" value="MBO0450310.1"/>
    <property type="molecule type" value="Genomic_DNA"/>
</dbReference>
<feature type="transmembrane region" description="Helical" evidence="1">
    <location>
        <begin position="138"/>
        <end position="158"/>
    </location>
</feature>
<feature type="transmembrane region" description="Helical" evidence="1">
    <location>
        <begin position="58"/>
        <end position="77"/>
    </location>
</feature>
<feature type="transmembrane region" description="Helical" evidence="1">
    <location>
        <begin position="212"/>
        <end position="233"/>
    </location>
</feature>
<comment type="caution">
    <text evidence="2">The sequence shown here is derived from an EMBL/GenBank/DDBJ whole genome shotgun (WGS) entry which is preliminary data.</text>
</comment>
<dbReference type="Proteomes" id="UP000664256">
    <property type="component" value="Unassembled WGS sequence"/>
</dbReference>
<keyword evidence="3" id="KW-1185">Reference proteome</keyword>
<keyword evidence="1" id="KW-0472">Membrane</keyword>
<feature type="transmembrane region" description="Helical" evidence="1">
    <location>
        <begin position="239"/>
        <end position="264"/>
    </location>
</feature>
<proteinExistence type="predicted"/>
<gene>
    <name evidence="2" type="ORF">JZO76_12340</name>
</gene>
<evidence type="ECO:0000313" key="2">
    <source>
        <dbReference type="EMBL" id="MBO0450310.1"/>
    </source>
</evidence>
<keyword evidence="1" id="KW-0812">Transmembrane</keyword>
<feature type="transmembrane region" description="Helical" evidence="1">
    <location>
        <begin position="83"/>
        <end position="104"/>
    </location>
</feature>
<sequence length="463" mass="52392">MLVVILIGVLIFVNVIMAFSLGLAAKPHKNVILENTLPKEVLEKPEVKALTKKYRLRLWQIAGIFSLLNFTMFLTQYESFLMTLFWLLLLIPMGAFYGTEIFYIRQVAQLKAKKGWQLPVTPILVDTKLTQTKNRKMLGFKYLIPAFILSVVLALIMLKSQNDNAVILSISLVVGGLISAGLLYSVKRLPVSAPTNDESINRQYNDLTKHDWSVVAVGSAYGTLVALAMPFFASQLSGVWAQITVWLLLILVVGFSFLLVAYLISLRKKQDALLSQVTEFRYQGEDQYWRFGVYINESDHRLLLPDRIGLNMTMNLGRPMGKIFMGAIVLLVVGVLFATLIPIYLMDFTKDPFQAALKEDELVLKAPFAATSEVKLADIQQVTLVDKLKSPVERTSGYGGEDYSTGYYMVADKKATLYLDSRSLPFLKITTKNRDYYFTFKEEQKTKQLYQKLVTKLQSYSKA</sequence>
<feature type="transmembrane region" description="Helical" evidence="1">
    <location>
        <begin position="164"/>
        <end position="184"/>
    </location>
</feature>
<organism evidence="2 3">
    <name type="scientific">Candidatus Enterococcus myersii</name>
    <dbReference type="NCBI Taxonomy" id="2815322"/>
    <lineage>
        <taxon>Bacteria</taxon>
        <taxon>Bacillati</taxon>
        <taxon>Bacillota</taxon>
        <taxon>Bacilli</taxon>
        <taxon>Lactobacillales</taxon>
        <taxon>Enterococcaceae</taxon>
        <taxon>Enterococcus</taxon>
    </lineage>
</organism>
<accession>A0ABS3HA24</accession>
<evidence type="ECO:0000313" key="3">
    <source>
        <dbReference type="Proteomes" id="UP000664256"/>
    </source>
</evidence>
<feature type="transmembrane region" description="Helical" evidence="1">
    <location>
        <begin position="323"/>
        <end position="345"/>
    </location>
</feature>
<name>A0ABS3HA24_9ENTE</name>
<evidence type="ECO:0008006" key="4">
    <source>
        <dbReference type="Google" id="ProtNLM"/>
    </source>
</evidence>
<feature type="transmembrane region" description="Helical" evidence="1">
    <location>
        <begin position="6"/>
        <end position="25"/>
    </location>
</feature>
<protein>
    <recommendedName>
        <fullName evidence="4">Bacterial Pleckstrin homology domain-containing protein</fullName>
    </recommendedName>
</protein>
<evidence type="ECO:0000256" key="1">
    <source>
        <dbReference type="SAM" id="Phobius"/>
    </source>
</evidence>
<reference evidence="2 3" key="1">
    <citation type="submission" date="2021-03" db="EMBL/GenBank/DDBJ databases">
        <title>Enterococcal diversity collection.</title>
        <authorList>
            <person name="Gilmore M.S."/>
            <person name="Schwartzman J."/>
            <person name="Van Tyne D."/>
            <person name="Martin M."/>
            <person name="Earl A.M."/>
            <person name="Manson A.L."/>
            <person name="Straub T."/>
            <person name="Salamzade R."/>
            <person name="Saavedra J."/>
            <person name="Lebreton F."/>
            <person name="Prichula J."/>
            <person name="Schaufler K."/>
            <person name="Gaca A."/>
            <person name="Sgardioli B."/>
            <person name="Wagenaar J."/>
            <person name="Strong T."/>
        </authorList>
    </citation>
    <scope>NUCLEOTIDE SEQUENCE [LARGE SCALE GENOMIC DNA]</scope>
    <source>
        <strain evidence="2 3">MJM12</strain>
    </source>
</reference>
<keyword evidence="1" id="KW-1133">Transmembrane helix</keyword>
<dbReference type="RefSeq" id="WP_206904974.1">
    <property type="nucleotide sequence ID" value="NZ_JAFLVT010000018.1"/>
</dbReference>